<evidence type="ECO:0000313" key="5">
    <source>
        <dbReference type="EMBL" id="MFF3571145.1"/>
    </source>
</evidence>
<accession>A0ABW6S6T5</accession>
<feature type="domain" description="DNA mismatch repair proteins mutS family" evidence="4">
    <location>
        <begin position="318"/>
        <end position="492"/>
    </location>
</feature>
<evidence type="ECO:0000256" key="1">
    <source>
        <dbReference type="ARBA" id="ARBA00022741"/>
    </source>
</evidence>
<name>A0ABW6S6T5_9NOCA</name>
<evidence type="ECO:0000313" key="6">
    <source>
        <dbReference type="Proteomes" id="UP001601992"/>
    </source>
</evidence>
<dbReference type="SMART" id="SM00534">
    <property type="entry name" value="MUTSac"/>
    <property type="match status" value="1"/>
</dbReference>
<dbReference type="EMBL" id="JBIAQY010000009">
    <property type="protein sequence ID" value="MFF3571145.1"/>
    <property type="molecule type" value="Genomic_DNA"/>
</dbReference>
<keyword evidence="6" id="KW-1185">Reference proteome</keyword>
<comment type="caution">
    <text evidence="5">The sequence shown here is derived from an EMBL/GenBank/DDBJ whole genome shotgun (WGS) entry which is preliminary data.</text>
</comment>
<dbReference type="InterPro" id="IPR045076">
    <property type="entry name" value="MutS"/>
</dbReference>
<evidence type="ECO:0000256" key="2">
    <source>
        <dbReference type="ARBA" id="ARBA00022840"/>
    </source>
</evidence>
<evidence type="ECO:0000259" key="4">
    <source>
        <dbReference type="SMART" id="SM00534"/>
    </source>
</evidence>
<organism evidence="5 6">
    <name type="scientific">Nocardia jiangxiensis</name>
    <dbReference type="NCBI Taxonomy" id="282685"/>
    <lineage>
        <taxon>Bacteria</taxon>
        <taxon>Bacillati</taxon>
        <taxon>Actinomycetota</taxon>
        <taxon>Actinomycetes</taxon>
        <taxon>Mycobacteriales</taxon>
        <taxon>Nocardiaceae</taxon>
        <taxon>Nocardia</taxon>
    </lineage>
</organism>
<reference evidence="5 6" key="1">
    <citation type="submission" date="2024-10" db="EMBL/GenBank/DDBJ databases">
        <title>The Natural Products Discovery Center: Release of the First 8490 Sequenced Strains for Exploring Actinobacteria Biosynthetic Diversity.</title>
        <authorList>
            <person name="Kalkreuter E."/>
            <person name="Kautsar S.A."/>
            <person name="Yang D."/>
            <person name="Bader C.D."/>
            <person name="Teijaro C.N."/>
            <person name="Fluegel L."/>
            <person name="Davis C.M."/>
            <person name="Simpson J.R."/>
            <person name="Lauterbach L."/>
            <person name="Steele A.D."/>
            <person name="Gui C."/>
            <person name="Meng S."/>
            <person name="Li G."/>
            <person name="Viehrig K."/>
            <person name="Ye F."/>
            <person name="Su P."/>
            <person name="Kiefer A.F."/>
            <person name="Nichols A."/>
            <person name="Cepeda A.J."/>
            <person name="Yan W."/>
            <person name="Fan B."/>
            <person name="Jiang Y."/>
            <person name="Adhikari A."/>
            <person name="Zheng C.-J."/>
            <person name="Schuster L."/>
            <person name="Cowan T.M."/>
            <person name="Smanski M.J."/>
            <person name="Chevrette M.G."/>
            <person name="De Carvalho L.P.S."/>
            <person name="Shen B."/>
        </authorList>
    </citation>
    <scope>NUCLEOTIDE SEQUENCE [LARGE SCALE GENOMIC DNA]</scope>
    <source>
        <strain evidence="5 6">NPDC002593</strain>
    </source>
</reference>
<keyword evidence="2" id="KW-0067">ATP-binding</keyword>
<dbReference type="Proteomes" id="UP001601992">
    <property type="component" value="Unassembled WGS sequence"/>
</dbReference>
<dbReference type="InterPro" id="IPR000432">
    <property type="entry name" value="DNA_mismatch_repair_MutS_C"/>
</dbReference>
<dbReference type="Pfam" id="PF00488">
    <property type="entry name" value="MutS_V"/>
    <property type="match status" value="1"/>
</dbReference>
<evidence type="ECO:0000256" key="3">
    <source>
        <dbReference type="ARBA" id="ARBA00023125"/>
    </source>
</evidence>
<dbReference type="InterPro" id="IPR027417">
    <property type="entry name" value="P-loop_NTPase"/>
</dbReference>
<protein>
    <submittedName>
        <fullName evidence="5">DNA mismatch repair protein</fullName>
    </submittedName>
</protein>
<dbReference type="RefSeq" id="WP_040825086.1">
    <property type="nucleotide sequence ID" value="NZ_JBIAQY010000009.1"/>
</dbReference>
<gene>
    <name evidence="5" type="ORF">ACFYXQ_25530</name>
</gene>
<dbReference type="SUPFAM" id="SSF52540">
    <property type="entry name" value="P-loop containing nucleoside triphosphate hydrolases"/>
    <property type="match status" value="1"/>
</dbReference>
<proteinExistence type="predicted"/>
<dbReference type="PANTHER" id="PTHR11361">
    <property type="entry name" value="DNA MISMATCH REPAIR PROTEIN MUTS FAMILY MEMBER"/>
    <property type="match status" value="1"/>
</dbReference>
<keyword evidence="3" id="KW-0238">DNA-binding</keyword>
<dbReference type="PANTHER" id="PTHR11361:SF34">
    <property type="entry name" value="DNA MISMATCH REPAIR PROTEIN MSH1, MITOCHONDRIAL"/>
    <property type="match status" value="1"/>
</dbReference>
<dbReference type="Gene3D" id="3.40.50.300">
    <property type="entry name" value="P-loop containing nucleotide triphosphate hydrolases"/>
    <property type="match status" value="1"/>
</dbReference>
<sequence>MRLALLQPPGVTVRTVTTEQRTLADLGLDALCTAMAHDDEYGEDPAVTEAVRAILPASVADPEVIRYRHAVLADCCAHPSSVRELYRIATEATRVKRWQVGPRHRPNGKLLLALEPLRELLGCLRELRTACAHHAPSFESAGFADLVATVAAELDEPYLVSVEQQLAALDFEHGLHFTAGLGPGNKIAGIRLHAPIRRRRFGLDRRTGRTFEAIDDPETESNPVVQLQNPALQIIADVVSDAADHVQHFFAQLRTQLAFYLGCVTLHRRLTRDRVPVCLPTVHPPGAPRLRSTGLRDIGLCLAGVRPVVGNDLDADGRSLIIVTGANNGGKSTFLRAVGAAQLMAHAGMFVAAESFDTDVHGGIFTHFAADEDRTMSHGKLVEELARMSDLVDRMNPDSLLLCNESFASTDARDAEQIAEPLLSALLDTGVSIVFVTHLTEFACRRAASAHLADLFLRAERLPDGTRTFHLIPGSPESGSHADDIFRKIFAGTPQPQPIPPDE</sequence>
<keyword evidence="1" id="KW-0547">Nucleotide-binding</keyword>